<dbReference type="RefSeq" id="WP_336588889.1">
    <property type="nucleotide sequence ID" value="NZ_JBBAXC010000026.1"/>
</dbReference>
<protein>
    <submittedName>
        <fullName evidence="2">Holin</fullName>
    </submittedName>
</protein>
<gene>
    <name evidence="2" type="ORF">WAK64_20665</name>
</gene>
<sequence>MERFKNYILWTAVASLIGLALLDLSLVESLDKYEKYVDQVLYILVLIGVINNPSLGTGLQDKKE</sequence>
<keyword evidence="3" id="KW-1185">Reference proteome</keyword>
<keyword evidence="1" id="KW-0812">Transmembrane</keyword>
<name>A0ABU8HJ81_9BACI</name>
<reference evidence="2 3" key="1">
    <citation type="journal article" date="2018" name="J. Microbiol.">
        <title>Bacillus spongiae sp. nov., isolated from sponge of Jeju Island.</title>
        <authorList>
            <person name="Lee G.E."/>
            <person name="Im W.T."/>
            <person name="Park J.S."/>
        </authorList>
    </citation>
    <scope>NUCLEOTIDE SEQUENCE [LARGE SCALE GENOMIC DNA]</scope>
    <source>
        <strain evidence="2 3">135PIL107-10</strain>
    </source>
</reference>
<comment type="caution">
    <text evidence="2">The sequence shown here is derived from an EMBL/GenBank/DDBJ whole genome shotgun (WGS) entry which is preliminary data.</text>
</comment>
<evidence type="ECO:0000313" key="2">
    <source>
        <dbReference type="EMBL" id="MEI5909445.1"/>
    </source>
</evidence>
<evidence type="ECO:0000256" key="1">
    <source>
        <dbReference type="SAM" id="Phobius"/>
    </source>
</evidence>
<proteinExistence type="predicted"/>
<dbReference type="Proteomes" id="UP001312865">
    <property type="component" value="Unassembled WGS sequence"/>
</dbReference>
<keyword evidence="1" id="KW-0472">Membrane</keyword>
<accession>A0ABU8HJ81</accession>
<feature type="transmembrane region" description="Helical" evidence="1">
    <location>
        <begin position="7"/>
        <end position="27"/>
    </location>
</feature>
<feature type="transmembrane region" description="Helical" evidence="1">
    <location>
        <begin position="39"/>
        <end position="59"/>
    </location>
</feature>
<dbReference type="EMBL" id="JBBAXC010000026">
    <property type="protein sequence ID" value="MEI5909445.1"/>
    <property type="molecule type" value="Genomic_DNA"/>
</dbReference>
<organism evidence="2 3">
    <name type="scientific">Bacillus spongiae</name>
    <dbReference type="NCBI Taxonomy" id="2683610"/>
    <lineage>
        <taxon>Bacteria</taxon>
        <taxon>Bacillati</taxon>
        <taxon>Bacillota</taxon>
        <taxon>Bacilli</taxon>
        <taxon>Bacillales</taxon>
        <taxon>Bacillaceae</taxon>
        <taxon>Bacillus</taxon>
    </lineage>
</organism>
<keyword evidence="1" id="KW-1133">Transmembrane helix</keyword>
<evidence type="ECO:0000313" key="3">
    <source>
        <dbReference type="Proteomes" id="UP001312865"/>
    </source>
</evidence>